<organism evidence="4">
    <name type="scientific">Eiseniibacteriota bacterium</name>
    <dbReference type="NCBI Taxonomy" id="2212470"/>
    <lineage>
        <taxon>Bacteria</taxon>
        <taxon>Candidatus Eiseniibacteriota</taxon>
    </lineage>
</organism>
<dbReference type="SUPFAM" id="SSF109854">
    <property type="entry name" value="DinB/YfiT-like putative metalloenzymes"/>
    <property type="match status" value="1"/>
</dbReference>
<feature type="binding site" evidence="3">
    <location>
        <position position="135"/>
    </location>
    <ligand>
        <name>a divalent metal cation</name>
        <dbReference type="ChEBI" id="CHEBI:60240"/>
    </ligand>
</feature>
<accession>A0A832I167</accession>
<dbReference type="GO" id="GO:0046872">
    <property type="term" value="F:metal ion binding"/>
    <property type="evidence" value="ECO:0007669"/>
    <property type="project" value="UniProtKB-KW"/>
</dbReference>
<feature type="binding site" evidence="3">
    <location>
        <position position="139"/>
    </location>
    <ligand>
        <name>a divalent metal cation</name>
        <dbReference type="ChEBI" id="CHEBI:60240"/>
    </ligand>
</feature>
<proteinExistence type="inferred from homology"/>
<evidence type="ECO:0000256" key="3">
    <source>
        <dbReference type="PIRSR" id="PIRSR607837-1"/>
    </source>
</evidence>
<feature type="binding site" evidence="3">
    <location>
        <position position="47"/>
    </location>
    <ligand>
        <name>a divalent metal cation</name>
        <dbReference type="ChEBI" id="CHEBI:60240"/>
    </ligand>
</feature>
<dbReference type="EMBL" id="DSQF01000001">
    <property type="protein sequence ID" value="HGZ41831.1"/>
    <property type="molecule type" value="Genomic_DNA"/>
</dbReference>
<comment type="similarity">
    <text evidence="1">Belongs to the DinB family.</text>
</comment>
<name>A0A832I167_UNCEI</name>
<dbReference type="Pfam" id="PF05163">
    <property type="entry name" value="DinB"/>
    <property type="match status" value="1"/>
</dbReference>
<evidence type="ECO:0000256" key="2">
    <source>
        <dbReference type="ARBA" id="ARBA00022723"/>
    </source>
</evidence>
<protein>
    <submittedName>
        <fullName evidence="4">Damage-inducible protein DinB</fullName>
    </submittedName>
</protein>
<gene>
    <name evidence="4" type="ORF">ENR23_00110</name>
</gene>
<reference evidence="4" key="1">
    <citation type="journal article" date="2020" name="mSystems">
        <title>Genome- and Community-Level Interaction Insights into Carbon Utilization and Element Cycling Functions of Hydrothermarchaeota in Hydrothermal Sediment.</title>
        <authorList>
            <person name="Zhou Z."/>
            <person name="Liu Y."/>
            <person name="Xu W."/>
            <person name="Pan J."/>
            <person name="Luo Z.H."/>
            <person name="Li M."/>
        </authorList>
    </citation>
    <scope>NUCLEOTIDE SEQUENCE [LARGE SCALE GENOMIC DNA]</scope>
    <source>
        <strain evidence="4">SpSt-381</strain>
    </source>
</reference>
<dbReference type="AlphaFoldDB" id="A0A832I167"/>
<evidence type="ECO:0000313" key="4">
    <source>
        <dbReference type="EMBL" id="HGZ41831.1"/>
    </source>
</evidence>
<dbReference type="InterPro" id="IPR007837">
    <property type="entry name" value="DinB"/>
</dbReference>
<keyword evidence="2 3" id="KW-0479">Metal-binding</keyword>
<dbReference type="InterPro" id="IPR034660">
    <property type="entry name" value="DinB/YfiT-like"/>
</dbReference>
<dbReference type="Gene3D" id="1.20.120.450">
    <property type="entry name" value="dinb family like domain"/>
    <property type="match status" value="1"/>
</dbReference>
<evidence type="ECO:0000256" key="1">
    <source>
        <dbReference type="ARBA" id="ARBA00008635"/>
    </source>
</evidence>
<sequence length="168" mass="18582">MAIRDGILPEFDHEMANTRRVLERVPGPRFGWRPHPRSWTLRELAVHVATLPMWAAVTLERDGFDLAQPDPEPRPPVETPADLLALFDRHLAGARAAIAAAGDAAFAEPWSLRRGAAVVFTMPKLATLRGFVLNHMIHHRAQLGVYLRLMDVPVPAFYGPSADEGRAG</sequence>
<comment type="caution">
    <text evidence="4">The sequence shown here is derived from an EMBL/GenBank/DDBJ whole genome shotgun (WGS) entry which is preliminary data.</text>
</comment>